<dbReference type="PANTHER" id="PTHR11680:SF35">
    <property type="entry name" value="SERINE HYDROXYMETHYLTRANSFERASE 1"/>
    <property type="match status" value="1"/>
</dbReference>
<evidence type="ECO:0000256" key="5">
    <source>
        <dbReference type="ARBA" id="ARBA00022563"/>
    </source>
</evidence>
<proteinExistence type="inferred from homology"/>
<keyword evidence="5" id="KW-0554">One-carbon metabolism</keyword>
<comment type="cofactor">
    <cofactor evidence="1">
        <name>pyridoxal 5'-phosphate</name>
        <dbReference type="ChEBI" id="CHEBI:597326"/>
    </cofactor>
</comment>
<evidence type="ECO:0000256" key="1">
    <source>
        <dbReference type="ARBA" id="ARBA00001933"/>
    </source>
</evidence>
<keyword evidence="7" id="KW-0663">Pyridoxal phosphate</keyword>
<evidence type="ECO:0000256" key="2">
    <source>
        <dbReference type="ARBA" id="ARBA00004777"/>
    </source>
</evidence>
<dbReference type="SUPFAM" id="SSF53383">
    <property type="entry name" value="PLP-dependent transferases"/>
    <property type="match status" value="1"/>
</dbReference>
<dbReference type="GO" id="GO:0004372">
    <property type="term" value="F:glycine hydroxymethyltransferase activity"/>
    <property type="evidence" value="ECO:0007669"/>
    <property type="project" value="UniProtKB-EC"/>
</dbReference>
<sequence length="295" mass="32126">MSVSIRRPMIAAPFAIILLLRCTVTSFQYVGLERSRTNQPSPLLLHSSVSAEVAAGAGHTPVNGNADATVEGGSSLSNVDPEMRRLIDLEDNRQNFGLELIASENFVSSAVKEALGSCLTNKYSEGQVGKRYYGGNEYIDAIESLCMERALALYGLEPDEWGVNVQPYSGSPANFAAYTALLQPHDRIMGLDLPSGGHLTHGFQTPKKKVSATSVYFESMPYVVNRETGLVDYDDMEVRAKMFMPKLLIAGGSAYTREWDYERMREIADSVGALLMVDMAHISGLVAGGVVRSPF</sequence>
<dbReference type="FunFam" id="3.40.640.10:FF:000097">
    <property type="entry name" value="Serine hydroxymethyltransferase"/>
    <property type="match status" value="1"/>
</dbReference>
<dbReference type="EMBL" id="AGNL01020652">
    <property type="protein sequence ID" value="EJK60835.1"/>
    <property type="molecule type" value="Genomic_DNA"/>
</dbReference>
<dbReference type="UniPathway" id="UPA00193"/>
<dbReference type="InterPro" id="IPR049943">
    <property type="entry name" value="Ser_HO-MeTrfase-like"/>
</dbReference>
<accession>K0S6F7</accession>
<dbReference type="EC" id="2.1.2.1" evidence="4"/>
<dbReference type="GO" id="GO:0005739">
    <property type="term" value="C:mitochondrion"/>
    <property type="evidence" value="ECO:0007669"/>
    <property type="project" value="TreeGrafter"/>
</dbReference>
<dbReference type="AlphaFoldDB" id="K0S6F7"/>
<comment type="pathway">
    <text evidence="2">One-carbon metabolism; tetrahydrofolate interconversion.</text>
</comment>
<dbReference type="OMA" id="KRISASW"/>
<dbReference type="GO" id="GO:0035999">
    <property type="term" value="P:tetrahydrofolate interconversion"/>
    <property type="evidence" value="ECO:0007669"/>
    <property type="project" value="UniProtKB-UniPathway"/>
</dbReference>
<gene>
    <name evidence="9" type="ORF">THAOC_18755</name>
</gene>
<evidence type="ECO:0000256" key="6">
    <source>
        <dbReference type="ARBA" id="ARBA00022679"/>
    </source>
</evidence>
<name>K0S6F7_THAOC</name>
<dbReference type="InterPro" id="IPR015421">
    <property type="entry name" value="PyrdxlP-dep_Trfase_major"/>
</dbReference>
<dbReference type="InterPro" id="IPR039429">
    <property type="entry name" value="SHMT-like_dom"/>
</dbReference>
<dbReference type="GO" id="GO:0030170">
    <property type="term" value="F:pyridoxal phosphate binding"/>
    <property type="evidence" value="ECO:0007669"/>
    <property type="project" value="TreeGrafter"/>
</dbReference>
<feature type="domain" description="Serine hydroxymethyltransferase-like" evidence="8">
    <location>
        <begin position="76"/>
        <end position="295"/>
    </location>
</feature>
<dbReference type="InterPro" id="IPR015424">
    <property type="entry name" value="PyrdxlP-dep_Trfase"/>
</dbReference>
<evidence type="ECO:0000259" key="8">
    <source>
        <dbReference type="Pfam" id="PF00464"/>
    </source>
</evidence>
<reference evidence="9 10" key="1">
    <citation type="journal article" date="2012" name="Genome Biol.">
        <title>Genome and low-iron response of an oceanic diatom adapted to chronic iron limitation.</title>
        <authorList>
            <person name="Lommer M."/>
            <person name="Specht M."/>
            <person name="Roy A.S."/>
            <person name="Kraemer L."/>
            <person name="Andreson R."/>
            <person name="Gutowska M.A."/>
            <person name="Wolf J."/>
            <person name="Bergner S.V."/>
            <person name="Schilhabel M.B."/>
            <person name="Klostermeier U.C."/>
            <person name="Beiko R.G."/>
            <person name="Rosenstiel P."/>
            <person name="Hippler M."/>
            <person name="Laroche J."/>
        </authorList>
    </citation>
    <scope>NUCLEOTIDE SEQUENCE [LARGE SCALE GENOMIC DNA]</scope>
    <source>
        <strain evidence="9 10">CCMP1005</strain>
    </source>
</reference>
<feature type="non-terminal residue" evidence="9">
    <location>
        <position position="295"/>
    </location>
</feature>
<keyword evidence="10" id="KW-1185">Reference proteome</keyword>
<keyword evidence="6" id="KW-0808">Transferase</keyword>
<protein>
    <recommendedName>
        <fullName evidence="4">glycine hydroxymethyltransferase</fullName>
        <ecNumber evidence="4">2.1.2.1</ecNumber>
    </recommendedName>
</protein>
<dbReference type="OrthoDB" id="10265628at2759"/>
<dbReference type="eggNOG" id="KOG2467">
    <property type="taxonomic scope" value="Eukaryota"/>
</dbReference>
<evidence type="ECO:0000313" key="10">
    <source>
        <dbReference type="Proteomes" id="UP000266841"/>
    </source>
</evidence>
<dbReference type="Pfam" id="PF00464">
    <property type="entry name" value="SHMT"/>
    <property type="match status" value="1"/>
</dbReference>
<evidence type="ECO:0000256" key="4">
    <source>
        <dbReference type="ARBA" id="ARBA00012256"/>
    </source>
</evidence>
<evidence type="ECO:0000256" key="7">
    <source>
        <dbReference type="ARBA" id="ARBA00022898"/>
    </source>
</evidence>
<evidence type="ECO:0000256" key="3">
    <source>
        <dbReference type="ARBA" id="ARBA00006376"/>
    </source>
</evidence>
<comment type="similarity">
    <text evidence="3">Belongs to the SHMT family.</text>
</comment>
<dbReference type="GO" id="GO:0019264">
    <property type="term" value="P:glycine biosynthetic process from serine"/>
    <property type="evidence" value="ECO:0007669"/>
    <property type="project" value="TreeGrafter"/>
</dbReference>
<dbReference type="PANTHER" id="PTHR11680">
    <property type="entry name" value="SERINE HYDROXYMETHYLTRANSFERASE"/>
    <property type="match status" value="1"/>
</dbReference>
<dbReference type="Proteomes" id="UP000266841">
    <property type="component" value="Unassembled WGS sequence"/>
</dbReference>
<comment type="caution">
    <text evidence="9">The sequence shown here is derived from an EMBL/GenBank/DDBJ whole genome shotgun (WGS) entry which is preliminary data.</text>
</comment>
<dbReference type="Gene3D" id="3.40.640.10">
    <property type="entry name" value="Type I PLP-dependent aspartate aminotransferase-like (Major domain)"/>
    <property type="match status" value="1"/>
</dbReference>
<organism evidence="9 10">
    <name type="scientific">Thalassiosira oceanica</name>
    <name type="common">Marine diatom</name>
    <dbReference type="NCBI Taxonomy" id="159749"/>
    <lineage>
        <taxon>Eukaryota</taxon>
        <taxon>Sar</taxon>
        <taxon>Stramenopiles</taxon>
        <taxon>Ochrophyta</taxon>
        <taxon>Bacillariophyta</taxon>
        <taxon>Coscinodiscophyceae</taxon>
        <taxon>Thalassiosirophycidae</taxon>
        <taxon>Thalassiosirales</taxon>
        <taxon>Thalassiosiraceae</taxon>
        <taxon>Thalassiosira</taxon>
    </lineage>
</organism>
<evidence type="ECO:0000313" key="9">
    <source>
        <dbReference type="EMBL" id="EJK60835.1"/>
    </source>
</evidence>